<name>A0A1M4ZMZ8_LOKAT</name>
<keyword evidence="3" id="KW-1185">Reference proteome</keyword>
<dbReference type="SUPFAM" id="SSF54909">
    <property type="entry name" value="Dimeric alpha+beta barrel"/>
    <property type="match status" value="1"/>
</dbReference>
<dbReference type="Gene3D" id="3.30.70.100">
    <property type="match status" value="1"/>
</dbReference>
<dbReference type="SMART" id="SM00886">
    <property type="entry name" value="Dabb"/>
    <property type="match status" value="1"/>
</dbReference>
<dbReference type="AlphaFoldDB" id="A0A1M4ZMZ8"/>
<dbReference type="InterPro" id="IPR013097">
    <property type="entry name" value="Dabb"/>
</dbReference>
<dbReference type="STRING" id="366533.SAMN05444339_10457"/>
<dbReference type="OrthoDB" id="9816070at2"/>
<dbReference type="InterPro" id="IPR011008">
    <property type="entry name" value="Dimeric_a/b-barrel"/>
</dbReference>
<evidence type="ECO:0000313" key="2">
    <source>
        <dbReference type="EMBL" id="SHF19480.1"/>
    </source>
</evidence>
<evidence type="ECO:0000259" key="1">
    <source>
        <dbReference type="PROSITE" id="PS51502"/>
    </source>
</evidence>
<accession>A0A1M4ZMZ8</accession>
<dbReference type="PROSITE" id="PS51502">
    <property type="entry name" value="S_R_A_B_BARREL"/>
    <property type="match status" value="1"/>
</dbReference>
<sequence length="99" mass="10705">MIDHMVLLHLKPDHDAVELSQVMAGLAALVGQIEGFTAFRHGPNRDYEGRSPAYGYGFTAQFHDSLALAVYAADPRHLALGARLMALCVDLLVADLESA</sequence>
<dbReference type="EMBL" id="FQUE01000004">
    <property type="protein sequence ID" value="SHF19480.1"/>
    <property type="molecule type" value="Genomic_DNA"/>
</dbReference>
<dbReference type="Pfam" id="PF07876">
    <property type="entry name" value="Dabb"/>
    <property type="match status" value="1"/>
</dbReference>
<feature type="domain" description="Stress-response A/B barrel" evidence="1">
    <location>
        <begin position="2"/>
        <end position="96"/>
    </location>
</feature>
<organism evidence="2 3">
    <name type="scientific">Loktanella atrilutea</name>
    <dbReference type="NCBI Taxonomy" id="366533"/>
    <lineage>
        <taxon>Bacteria</taxon>
        <taxon>Pseudomonadati</taxon>
        <taxon>Pseudomonadota</taxon>
        <taxon>Alphaproteobacteria</taxon>
        <taxon>Rhodobacterales</taxon>
        <taxon>Roseobacteraceae</taxon>
        <taxon>Loktanella</taxon>
    </lineage>
</organism>
<evidence type="ECO:0000313" key="3">
    <source>
        <dbReference type="Proteomes" id="UP000183987"/>
    </source>
</evidence>
<dbReference type="RefSeq" id="WP_072857110.1">
    <property type="nucleotide sequence ID" value="NZ_FQUE01000004.1"/>
</dbReference>
<gene>
    <name evidence="2" type="ORF">SAMN05444339_10457</name>
</gene>
<protein>
    <submittedName>
        <fullName evidence="2">Stress responsive A/B Barrel Domain</fullName>
    </submittedName>
</protein>
<dbReference type="Proteomes" id="UP000183987">
    <property type="component" value="Unassembled WGS sequence"/>
</dbReference>
<proteinExistence type="predicted"/>
<reference evidence="3" key="1">
    <citation type="submission" date="2016-11" db="EMBL/GenBank/DDBJ databases">
        <authorList>
            <person name="Varghese N."/>
            <person name="Submissions S."/>
        </authorList>
    </citation>
    <scope>NUCLEOTIDE SEQUENCE [LARGE SCALE GENOMIC DNA]</scope>
    <source>
        <strain evidence="3">DSM 29326</strain>
    </source>
</reference>